<reference evidence="3 4" key="1">
    <citation type="journal article" date="2016" name="Mol. Biol. Evol.">
        <title>Comparative Genomics of Early-Diverging Mushroom-Forming Fungi Provides Insights into the Origins of Lignocellulose Decay Capabilities.</title>
        <authorList>
            <person name="Nagy L.G."/>
            <person name="Riley R."/>
            <person name="Tritt A."/>
            <person name="Adam C."/>
            <person name="Daum C."/>
            <person name="Floudas D."/>
            <person name="Sun H."/>
            <person name="Yadav J.S."/>
            <person name="Pangilinan J."/>
            <person name="Larsson K.H."/>
            <person name="Matsuura K."/>
            <person name="Barry K."/>
            <person name="Labutti K."/>
            <person name="Kuo R."/>
            <person name="Ohm R.A."/>
            <person name="Bhattacharya S.S."/>
            <person name="Shirouzu T."/>
            <person name="Yoshinaga Y."/>
            <person name="Martin F.M."/>
            <person name="Grigoriev I.V."/>
            <person name="Hibbett D.S."/>
        </authorList>
    </citation>
    <scope>NUCLEOTIDE SEQUENCE [LARGE SCALE GENOMIC DNA]</scope>
    <source>
        <strain evidence="3 4">HHB12029</strain>
    </source>
</reference>
<evidence type="ECO:0000259" key="2">
    <source>
        <dbReference type="Pfam" id="PF24803"/>
    </source>
</evidence>
<feature type="transmembrane region" description="Helical" evidence="1">
    <location>
        <begin position="84"/>
        <end position="107"/>
    </location>
</feature>
<feature type="domain" description="DUF7704" evidence="2">
    <location>
        <begin position="6"/>
        <end position="143"/>
    </location>
</feature>
<dbReference type="EMBL" id="KV425948">
    <property type="protein sequence ID" value="KZV96037.1"/>
    <property type="molecule type" value="Genomic_DNA"/>
</dbReference>
<dbReference type="AlphaFoldDB" id="A0A165KA96"/>
<feature type="transmembrane region" description="Helical" evidence="1">
    <location>
        <begin position="53"/>
        <end position="72"/>
    </location>
</feature>
<dbReference type="InParanoid" id="A0A165KA96"/>
<gene>
    <name evidence="3" type="ORF">EXIGLDRAFT_734124</name>
</gene>
<dbReference type="OrthoDB" id="5313995at2759"/>
<evidence type="ECO:0000256" key="1">
    <source>
        <dbReference type="SAM" id="Phobius"/>
    </source>
</evidence>
<dbReference type="InterPro" id="IPR056121">
    <property type="entry name" value="DUF7704"/>
</dbReference>
<dbReference type="PANTHER" id="PTHR37019:SF1">
    <property type="entry name" value="EXPERA DOMAIN-CONTAINING PROTEIN"/>
    <property type="match status" value="1"/>
</dbReference>
<keyword evidence="1" id="KW-0472">Membrane</keyword>
<feature type="transmembrane region" description="Helical" evidence="1">
    <location>
        <begin position="127"/>
        <end position="147"/>
    </location>
</feature>
<dbReference type="PANTHER" id="PTHR37019">
    <property type="entry name" value="CHROMOSOME 1, WHOLE GENOME SHOTGUN SEQUENCE"/>
    <property type="match status" value="1"/>
</dbReference>
<proteinExistence type="predicted"/>
<sequence>MHSLFATSIPLAYRVFFLVIEPISALVGAYYAYFQPATYLDLLTPNVAKVPDAAGTIALYQLANLYLLFTLNEHCVLSSTQDRRVWRALLFGLLVADFGHLLTVWSLGTEWYWRIWEWNAMHWGGIGFVYAGATTRICYLSGVGLGARAKVKTQ</sequence>
<keyword evidence="1" id="KW-0812">Transmembrane</keyword>
<evidence type="ECO:0000313" key="3">
    <source>
        <dbReference type="EMBL" id="KZV96037.1"/>
    </source>
</evidence>
<name>A0A165KA96_EXIGL</name>
<feature type="transmembrane region" description="Helical" evidence="1">
    <location>
        <begin position="12"/>
        <end position="33"/>
    </location>
</feature>
<dbReference type="Pfam" id="PF24803">
    <property type="entry name" value="DUF7704"/>
    <property type="match status" value="1"/>
</dbReference>
<organism evidence="3 4">
    <name type="scientific">Exidia glandulosa HHB12029</name>
    <dbReference type="NCBI Taxonomy" id="1314781"/>
    <lineage>
        <taxon>Eukaryota</taxon>
        <taxon>Fungi</taxon>
        <taxon>Dikarya</taxon>
        <taxon>Basidiomycota</taxon>
        <taxon>Agaricomycotina</taxon>
        <taxon>Agaricomycetes</taxon>
        <taxon>Auriculariales</taxon>
        <taxon>Exidiaceae</taxon>
        <taxon>Exidia</taxon>
    </lineage>
</organism>
<accession>A0A165KA96</accession>
<evidence type="ECO:0000313" key="4">
    <source>
        <dbReference type="Proteomes" id="UP000077266"/>
    </source>
</evidence>
<keyword evidence="1" id="KW-1133">Transmembrane helix</keyword>
<dbReference type="Proteomes" id="UP000077266">
    <property type="component" value="Unassembled WGS sequence"/>
</dbReference>
<protein>
    <recommendedName>
        <fullName evidence="2">DUF7704 domain-containing protein</fullName>
    </recommendedName>
</protein>
<keyword evidence="4" id="KW-1185">Reference proteome</keyword>